<dbReference type="AlphaFoldDB" id="A0A317XH74"/>
<gene>
    <name evidence="1" type="ORF">BCV70DRAFT_48353</name>
</gene>
<reference evidence="1 2" key="1">
    <citation type="journal article" date="2018" name="Mol. Biol. Evol.">
        <title>Broad Genomic Sampling Reveals a Smut Pathogenic Ancestry of the Fungal Clade Ustilaginomycotina.</title>
        <authorList>
            <person name="Kijpornyongpan T."/>
            <person name="Mondo S.J."/>
            <person name="Barry K."/>
            <person name="Sandor L."/>
            <person name="Lee J."/>
            <person name="Lipzen A."/>
            <person name="Pangilinan J."/>
            <person name="LaButti K."/>
            <person name="Hainaut M."/>
            <person name="Henrissat B."/>
            <person name="Grigoriev I.V."/>
            <person name="Spatafora J.W."/>
            <person name="Aime M.C."/>
        </authorList>
    </citation>
    <scope>NUCLEOTIDE SEQUENCE [LARGE SCALE GENOMIC DNA]</scope>
    <source>
        <strain evidence="1 2">MCA 3645</strain>
    </source>
</reference>
<evidence type="ECO:0000313" key="1">
    <source>
        <dbReference type="EMBL" id="PWY97623.1"/>
    </source>
</evidence>
<protein>
    <submittedName>
        <fullName evidence="1">Uncharacterized protein</fullName>
    </submittedName>
</protein>
<dbReference type="InParanoid" id="A0A317XH74"/>
<accession>A0A317XH74</accession>
<dbReference type="Proteomes" id="UP000246740">
    <property type="component" value="Unassembled WGS sequence"/>
</dbReference>
<evidence type="ECO:0000313" key="2">
    <source>
        <dbReference type="Proteomes" id="UP000246740"/>
    </source>
</evidence>
<proteinExistence type="predicted"/>
<sequence>MSSDLAPLFPLSCSRPTTFFVAWTTGSASSGQTWICSRRVPDSTRVPAGRGSAIDLLCQGAVSARCHYNMRHHRVRFATLRLDTSMVKPSELVLTERLCISKTKE</sequence>
<keyword evidence="2" id="KW-1185">Reference proteome</keyword>
<name>A0A317XH74_9BASI</name>
<dbReference type="EMBL" id="KZ819204">
    <property type="protein sequence ID" value="PWY97623.1"/>
    <property type="molecule type" value="Genomic_DNA"/>
</dbReference>
<organism evidence="1 2">
    <name type="scientific">Testicularia cyperi</name>
    <dbReference type="NCBI Taxonomy" id="1882483"/>
    <lineage>
        <taxon>Eukaryota</taxon>
        <taxon>Fungi</taxon>
        <taxon>Dikarya</taxon>
        <taxon>Basidiomycota</taxon>
        <taxon>Ustilaginomycotina</taxon>
        <taxon>Ustilaginomycetes</taxon>
        <taxon>Ustilaginales</taxon>
        <taxon>Anthracoideaceae</taxon>
        <taxon>Testicularia</taxon>
    </lineage>
</organism>